<evidence type="ECO:0000313" key="6">
    <source>
        <dbReference type="Proteomes" id="UP000198324"/>
    </source>
</evidence>
<dbReference type="EC" id="3.1.3.18" evidence="4"/>
<dbReference type="GO" id="GO:0008967">
    <property type="term" value="F:phosphoglycolate phosphatase activity"/>
    <property type="evidence" value="ECO:0007669"/>
    <property type="project" value="UniProtKB-EC"/>
</dbReference>
<dbReference type="InterPro" id="IPR023198">
    <property type="entry name" value="PGP-like_dom2"/>
</dbReference>
<accession>A0A239AR73</accession>
<gene>
    <name evidence="5" type="ORF">SAMN04488503_2163</name>
</gene>
<dbReference type="GO" id="GO:0006281">
    <property type="term" value="P:DNA repair"/>
    <property type="evidence" value="ECO:0007669"/>
    <property type="project" value="TreeGrafter"/>
</dbReference>
<dbReference type="SFLD" id="SFLDG01129">
    <property type="entry name" value="C1.5:_HAD__Beta-PGM__Phosphata"/>
    <property type="match status" value="1"/>
</dbReference>
<dbReference type="AlphaFoldDB" id="A0A239AR73"/>
<reference evidence="5 6" key="1">
    <citation type="submission" date="2017-06" db="EMBL/GenBank/DDBJ databases">
        <authorList>
            <person name="Kim H.J."/>
            <person name="Triplett B.A."/>
        </authorList>
    </citation>
    <scope>NUCLEOTIDE SEQUENCE [LARGE SCALE GENOMIC DNA]</scope>
    <source>
        <strain evidence="5 6">DSM 13116</strain>
    </source>
</reference>
<comment type="catalytic activity">
    <reaction evidence="1">
        <text>2-phosphoglycolate + H2O = glycolate + phosphate</text>
        <dbReference type="Rhea" id="RHEA:14369"/>
        <dbReference type="ChEBI" id="CHEBI:15377"/>
        <dbReference type="ChEBI" id="CHEBI:29805"/>
        <dbReference type="ChEBI" id="CHEBI:43474"/>
        <dbReference type="ChEBI" id="CHEBI:58033"/>
        <dbReference type="EC" id="3.1.3.18"/>
    </reaction>
</comment>
<comment type="similarity">
    <text evidence="3">Belongs to the HAD-like hydrolase superfamily. CbbY/CbbZ/Gph/YieH family.</text>
</comment>
<dbReference type="EMBL" id="FZOC01000004">
    <property type="protein sequence ID" value="SNR98049.1"/>
    <property type="molecule type" value="Genomic_DNA"/>
</dbReference>
<comment type="pathway">
    <text evidence="2">Organic acid metabolism; glycolate biosynthesis; glycolate from 2-phosphoglycolate: step 1/1.</text>
</comment>
<dbReference type="Proteomes" id="UP000198324">
    <property type="component" value="Unassembled WGS sequence"/>
</dbReference>
<evidence type="ECO:0000256" key="1">
    <source>
        <dbReference type="ARBA" id="ARBA00000830"/>
    </source>
</evidence>
<dbReference type="GO" id="GO:0005829">
    <property type="term" value="C:cytosol"/>
    <property type="evidence" value="ECO:0007669"/>
    <property type="project" value="TreeGrafter"/>
</dbReference>
<evidence type="ECO:0000256" key="4">
    <source>
        <dbReference type="ARBA" id="ARBA00013078"/>
    </source>
</evidence>
<dbReference type="PANTHER" id="PTHR43434">
    <property type="entry name" value="PHOSPHOGLYCOLATE PHOSPHATASE"/>
    <property type="match status" value="1"/>
</dbReference>
<evidence type="ECO:0000256" key="2">
    <source>
        <dbReference type="ARBA" id="ARBA00004818"/>
    </source>
</evidence>
<dbReference type="Pfam" id="PF00702">
    <property type="entry name" value="Hydrolase"/>
    <property type="match status" value="1"/>
</dbReference>
<organism evidence="5 6">
    <name type="scientific">Humidesulfovibrio mexicanus</name>
    <dbReference type="NCBI Taxonomy" id="147047"/>
    <lineage>
        <taxon>Bacteria</taxon>
        <taxon>Pseudomonadati</taxon>
        <taxon>Thermodesulfobacteriota</taxon>
        <taxon>Desulfovibrionia</taxon>
        <taxon>Desulfovibrionales</taxon>
        <taxon>Desulfovibrionaceae</taxon>
        <taxon>Humidesulfovibrio</taxon>
    </lineage>
</organism>
<keyword evidence="6" id="KW-1185">Reference proteome</keyword>
<sequence>MSARTRPFDALLFDFDGTLSRLTIDFSRLRRKITALAEAFLGEEPEPSDLPVLEWIGVIAGEIALMDEELGKQFHTRGRLIIQATELDAARDAELFPDTRPLLAGLRAAGVKTGILTRNSTAAVKAVFPDVAACCDAFLAREDTPNVKPHPDHALLVLKRLDVAPEQALLVGDHPIDIETARRAGLAAAAVTCGHSQREALAVARPDFIASDCRALVTELAQLALLPGM</sequence>
<dbReference type="SUPFAM" id="SSF56784">
    <property type="entry name" value="HAD-like"/>
    <property type="match status" value="1"/>
</dbReference>
<dbReference type="NCBIfam" id="TIGR01509">
    <property type="entry name" value="HAD-SF-IA-v3"/>
    <property type="match status" value="1"/>
</dbReference>
<dbReference type="InterPro" id="IPR050155">
    <property type="entry name" value="HAD-like_hydrolase_sf"/>
</dbReference>
<dbReference type="Gene3D" id="3.40.50.1000">
    <property type="entry name" value="HAD superfamily/HAD-like"/>
    <property type="match status" value="1"/>
</dbReference>
<dbReference type="InterPro" id="IPR036412">
    <property type="entry name" value="HAD-like_sf"/>
</dbReference>
<evidence type="ECO:0000313" key="5">
    <source>
        <dbReference type="EMBL" id="SNR98049.1"/>
    </source>
</evidence>
<dbReference type="RefSeq" id="WP_089274380.1">
    <property type="nucleotide sequence ID" value="NZ_FZOC01000004.1"/>
</dbReference>
<dbReference type="NCBIfam" id="TIGR01549">
    <property type="entry name" value="HAD-SF-IA-v1"/>
    <property type="match status" value="1"/>
</dbReference>
<dbReference type="PANTHER" id="PTHR43434:SF1">
    <property type="entry name" value="PHOSPHOGLYCOLATE PHOSPHATASE"/>
    <property type="match status" value="1"/>
</dbReference>
<protein>
    <recommendedName>
        <fullName evidence="4">phosphoglycolate phosphatase</fullName>
        <ecNumber evidence="4">3.1.3.18</ecNumber>
    </recommendedName>
</protein>
<dbReference type="InterPro" id="IPR006439">
    <property type="entry name" value="HAD-SF_hydro_IA"/>
</dbReference>
<evidence type="ECO:0000256" key="3">
    <source>
        <dbReference type="ARBA" id="ARBA00006171"/>
    </source>
</evidence>
<dbReference type="Gene3D" id="1.10.150.240">
    <property type="entry name" value="Putative phosphatase, domain 2"/>
    <property type="match status" value="1"/>
</dbReference>
<dbReference type="InterPro" id="IPR023214">
    <property type="entry name" value="HAD_sf"/>
</dbReference>
<proteinExistence type="inferred from homology"/>
<dbReference type="SFLD" id="SFLDS00003">
    <property type="entry name" value="Haloacid_Dehalogenase"/>
    <property type="match status" value="1"/>
</dbReference>
<dbReference type="OrthoDB" id="5421442at2"/>
<name>A0A239AR73_9BACT</name>